<dbReference type="EMBL" id="CAADRA010007079">
    <property type="protein sequence ID" value="VFT99095.1"/>
    <property type="molecule type" value="Genomic_DNA"/>
</dbReference>
<evidence type="ECO:0000313" key="3">
    <source>
        <dbReference type="Proteomes" id="UP000332933"/>
    </source>
</evidence>
<evidence type="ECO:0000313" key="2">
    <source>
        <dbReference type="EMBL" id="VFT99095.1"/>
    </source>
</evidence>
<dbReference type="EMBL" id="VJMH01007053">
    <property type="protein sequence ID" value="KAF0685734.1"/>
    <property type="molecule type" value="Genomic_DNA"/>
</dbReference>
<accession>A0A485LK92</accession>
<dbReference type="OrthoDB" id="66095at2759"/>
<keyword evidence="3" id="KW-1185">Reference proteome</keyword>
<dbReference type="AlphaFoldDB" id="A0A485LK92"/>
<organism evidence="2 3">
    <name type="scientific">Aphanomyces stellatus</name>
    <dbReference type="NCBI Taxonomy" id="120398"/>
    <lineage>
        <taxon>Eukaryota</taxon>
        <taxon>Sar</taxon>
        <taxon>Stramenopiles</taxon>
        <taxon>Oomycota</taxon>
        <taxon>Saprolegniomycetes</taxon>
        <taxon>Saprolegniales</taxon>
        <taxon>Verrucalvaceae</taxon>
        <taxon>Aphanomyces</taxon>
    </lineage>
</organism>
<proteinExistence type="predicted"/>
<evidence type="ECO:0000313" key="1">
    <source>
        <dbReference type="EMBL" id="KAF0685734.1"/>
    </source>
</evidence>
<dbReference type="Proteomes" id="UP000332933">
    <property type="component" value="Unassembled WGS sequence"/>
</dbReference>
<reference evidence="1" key="2">
    <citation type="submission" date="2019-06" db="EMBL/GenBank/DDBJ databases">
        <title>Genomics analysis of Aphanomyces spp. identifies a new class of oomycete effector associated with host adaptation.</title>
        <authorList>
            <person name="Gaulin E."/>
        </authorList>
    </citation>
    <scope>NUCLEOTIDE SEQUENCE</scope>
    <source>
        <strain evidence="1">CBS 578.67</strain>
    </source>
</reference>
<gene>
    <name evidence="2" type="primary">Aste57867_22433</name>
    <name evidence="1" type="ORF">As57867_022363</name>
    <name evidence="2" type="ORF">ASTE57867_22433</name>
</gene>
<reference evidence="2 3" key="1">
    <citation type="submission" date="2019-03" db="EMBL/GenBank/DDBJ databases">
        <authorList>
            <person name="Gaulin E."/>
            <person name="Dumas B."/>
        </authorList>
    </citation>
    <scope>NUCLEOTIDE SEQUENCE [LARGE SCALE GENOMIC DNA]</scope>
    <source>
        <strain evidence="2">CBS 568.67</strain>
    </source>
</reference>
<sequence>MADEQSAVWSVDPVTGNVHRVDNELSLRFDRHSPESVVFAGCLLRTKGLPTSSINHILFMAGLWLDFADEIHDEVEEEAPLDQEYLRLVVPGYMGHGALELIRCVAVTIDCCSHDQGWADTSDANGTYRGTNSWIEFDVLDATNKQVFPRTTVCRNLRATPSYRHHVMISRDSELLNFMVTPNYALVVSLRAQYGGWANYAKFTRISLAYVVGLRDYSIVQAQKTLDSLVADHGKKAWWGPAAVAP</sequence>
<name>A0A485LK92_9STRA</name>
<protein>
    <submittedName>
        <fullName evidence="2">Aste57867_22433 protein</fullName>
    </submittedName>
</protein>